<reference evidence="1 2" key="1">
    <citation type="submission" date="2016-10" db="EMBL/GenBank/DDBJ databases">
        <authorList>
            <person name="de Groot N.N."/>
        </authorList>
    </citation>
    <scope>NUCLEOTIDE SEQUENCE [LARGE SCALE GENOMIC DNA]</scope>
    <source>
        <strain evidence="1 2">DSM 44215</strain>
    </source>
</reference>
<evidence type="ECO:0000313" key="1">
    <source>
        <dbReference type="EMBL" id="SDU49635.1"/>
    </source>
</evidence>
<dbReference type="RefSeq" id="WP_244278162.1">
    <property type="nucleotide sequence ID" value="NZ_FNLM01000034.1"/>
</dbReference>
<dbReference type="EMBL" id="FNLM01000034">
    <property type="protein sequence ID" value="SDU49635.1"/>
    <property type="molecule type" value="Genomic_DNA"/>
</dbReference>
<dbReference type="Proteomes" id="UP000183180">
    <property type="component" value="Unassembled WGS sequence"/>
</dbReference>
<proteinExistence type="predicted"/>
<accession>A0A1H2J0D0</accession>
<dbReference type="STRING" id="158898.SAMN04488548_1341593"/>
<gene>
    <name evidence="1" type="ORF">SAMN04488548_1341593</name>
</gene>
<sequence length="97" mass="11171">MDGTPDHKIHEGYHRILETDTSPTVDAYGNERLLPRIFEFGCEGISVVGTYDCPQRFAIGRGYISGYRARVRMDGEEFTTRGYSEHIDERHPRRPNP</sequence>
<dbReference type="AlphaFoldDB" id="A0A1H2J0D0"/>
<protein>
    <submittedName>
        <fullName evidence="1">Uncharacterized protein</fullName>
    </submittedName>
</protein>
<evidence type="ECO:0000313" key="2">
    <source>
        <dbReference type="Proteomes" id="UP000183180"/>
    </source>
</evidence>
<organism evidence="1 2">
    <name type="scientific">Gordonia westfalica</name>
    <dbReference type="NCBI Taxonomy" id="158898"/>
    <lineage>
        <taxon>Bacteria</taxon>
        <taxon>Bacillati</taxon>
        <taxon>Actinomycetota</taxon>
        <taxon>Actinomycetes</taxon>
        <taxon>Mycobacteriales</taxon>
        <taxon>Gordoniaceae</taxon>
        <taxon>Gordonia</taxon>
    </lineage>
</organism>
<name>A0A1H2J0D0_9ACTN</name>